<dbReference type="EMBL" id="WNKQ01000006">
    <property type="protein sequence ID" value="KAF5851038.1"/>
    <property type="molecule type" value="Genomic_DNA"/>
</dbReference>
<evidence type="ECO:0000313" key="1">
    <source>
        <dbReference type="EMBL" id="KAF5851038.1"/>
    </source>
</evidence>
<dbReference type="Proteomes" id="UP000624244">
    <property type="component" value="Unassembled WGS sequence"/>
</dbReference>
<evidence type="ECO:0000313" key="2">
    <source>
        <dbReference type="Proteomes" id="UP000624244"/>
    </source>
</evidence>
<comment type="caution">
    <text evidence="1">The sequence shown here is derived from an EMBL/GenBank/DDBJ whole genome shotgun (WGS) entry which is preliminary data.</text>
</comment>
<reference evidence="1" key="1">
    <citation type="submission" date="2019-11" db="EMBL/GenBank/DDBJ databases">
        <title>Bipolaris sorokiniana Genome sequencing.</title>
        <authorList>
            <person name="Wang H."/>
        </authorList>
    </citation>
    <scope>NUCLEOTIDE SEQUENCE</scope>
</reference>
<organism evidence="1 2">
    <name type="scientific">Cochliobolus sativus</name>
    <name type="common">Common root rot and spot blotch fungus</name>
    <name type="synonym">Bipolaris sorokiniana</name>
    <dbReference type="NCBI Taxonomy" id="45130"/>
    <lineage>
        <taxon>Eukaryota</taxon>
        <taxon>Fungi</taxon>
        <taxon>Dikarya</taxon>
        <taxon>Ascomycota</taxon>
        <taxon>Pezizomycotina</taxon>
        <taxon>Dothideomycetes</taxon>
        <taxon>Pleosporomycetidae</taxon>
        <taxon>Pleosporales</taxon>
        <taxon>Pleosporineae</taxon>
        <taxon>Pleosporaceae</taxon>
        <taxon>Bipolaris</taxon>
    </lineage>
</organism>
<sequence>MPLDDLLKNQISEPTRKEITHKLLENSSSTINLQYDGLDWKPYFSYYTEECSLAIGSDQHLLAATHQNIIAITKEIESTKTKNEIRVILPPEFDKDLTPDEARQKMERAIRLAARLLLIIDIGPLPANAYSGRSPLLWNQRSLKDCMQQFFAPPPQKYSRELKLQPLFTGRNLVRMAGIEIAWTDNLTDHLLLIDGDQRATSGMYSQLLPDGLAQETIGNLALLFPQSDPKTRRSVSGDVQLDLQLVKCGQLRTEKRDYSEFKYWHERLAILK</sequence>
<name>A0A8H5ZNM3_COCSA</name>
<protein>
    <submittedName>
        <fullName evidence="1">Uncharacterized protein</fullName>
    </submittedName>
</protein>
<gene>
    <name evidence="1" type="ORF">GGP41_010747</name>
</gene>
<dbReference type="AlphaFoldDB" id="A0A8H5ZNM3"/>
<proteinExistence type="predicted"/>
<accession>A0A8H5ZNM3</accession>